<evidence type="ECO:0000313" key="1">
    <source>
        <dbReference type="EMBL" id="CAE0692521.1"/>
    </source>
</evidence>
<name>A0A7S3ZSR4_9STRA</name>
<protein>
    <submittedName>
        <fullName evidence="1">Uncharacterized protein</fullName>
    </submittedName>
</protein>
<organism evidence="1">
    <name type="scientific">Pelagomonas calceolata</name>
    <dbReference type="NCBI Taxonomy" id="35677"/>
    <lineage>
        <taxon>Eukaryota</taxon>
        <taxon>Sar</taxon>
        <taxon>Stramenopiles</taxon>
        <taxon>Ochrophyta</taxon>
        <taxon>Pelagophyceae</taxon>
        <taxon>Pelagomonadales</taxon>
        <taxon>Pelagomonadaceae</taxon>
        <taxon>Pelagomonas</taxon>
    </lineage>
</organism>
<proteinExistence type="predicted"/>
<dbReference type="AlphaFoldDB" id="A0A7S3ZSR4"/>
<accession>A0A7S3ZSR4</accession>
<gene>
    <name evidence="1" type="ORF">PCAL00307_LOCUS7957</name>
</gene>
<sequence length="127" mass="13640">MSSGEWCRIHVILQPYAAAPSSPLIHRSATGMRSRHHVLQDSISHVRPLLKKAWHGEARSAAISSCRGAIVLRALRKATCSCAPPTRPPASSRAAICKGGLSADSFGSPRLVDARDVEIPRKNPVKS</sequence>
<dbReference type="EMBL" id="HBIW01009322">
    <property type="protein sequence ID" value="CAE0692521.1"/>
    <property type="molecule type" value="Transcribed_RNA"/>
</dbReference>
<reference evidence="1" key="1">
    <citation type="submission" date="2021-01" db="EMBL/GenBank/DDBJ databases">
        <authorList>
            <person name="Corre E."/>
            <person name="Pelletier E."/>
            <person name="Niang G."/>
            <person name="Scheremetjew M."/>
            <person name="Finn R."/>
            <person name="Kale V."/>
            <person name="Holt S."/>
            <person name="Cochrane G."/>
            <person name="Meng A."/>
            <person name="Brown T."/>
            <person name="Cohen L."/>
        </authorList>
    </citation>
    <scope>NUCLEOTIDE SEQUENCE</scope>
    <source>
        <strain evidence="1">CCMP1756</strain>
    </source>
</reference>